<evidence type="ECO:0008006" key="3">
    <source>
        <dbReference type="Google" id="ProtNLM"/>
    </source>
</evidence>
<dbReference type="InterPro" id="IPR018741">
    <property type="entry name" value="DUF2288"/>
</dbReference>
<organism evidence="1 2">
    <name type="scientific">Undibacterium pigrum</name>
    <dbReference type="NCBI Taxonomy" id="401470"/>
    <lineage>
        <taxon>Bacteria</taxon>
        <taxon>Pseudomonadati</taxon>
        <taxon>Pseudomonadota</taxon>
        <taxon>Betaproteobacteria</taxon>
        <taxon>Burkholderiales</taxon>
        <taxon>Oxalobacteraceae</taxon>
        <taxon>Undibacterium</taxon>
    </lineage>
</organism>
<comment type="caution">
    <text evidence="1">The sequence shown here is derived from an EMBL/GenBank/DDBJ whole genome shotgun (WGS) entry which is preliminary data.</text>
</comment>
<accession>A0A318JB84</accession>
<reference evidence="1 2" key="1">
    <citation type="submission" date="2018-05" db="EMBL/GenBank/DDBJ databases">
        <title>Genomic Encyclopedia of Type Strains, Phase IV (KMG-IV): sequencing the most valuable type-strain genomes for metagenomic binning, comparative biology and taxonomic classification.</title>
        <authorList>
            <person name="Goeker M."/>
        </authorList>
    </citation>
    <scope>NUCLEOTIDE SEQUENCE [LARGE SCALE GENOMIC DNA]</scope>
    <source>
        <strain evidence="1 2">DSM 19792</strain>
    </source>
</reference>
<gene>
    <name evidence="1" type="ORF">DFR42_102545</name>
</gene>
<protein>
    <recommendedName>
        <fullName evidence="3">DUF2288 family protein</fullName>
    </recommendedName>
</protein>
<name>A0A318JB84_9BURK</name>
<dbReference type="Pfam" id="PF10052">
    <property type="entry name" value="DUF2288"/>
    <property type="match status" value="1"/>
</dbReference>
<dbReference type="Proteomes" id="UP000247792">
    <property type="component" value="Unassembled WGS sequence"/>
</dbReference>
<evidence type="ECO:0000313" key="1">
    <source>
        <dbReference type="EMBL" id="PXX45317.1"/>
    </source>
</evidence>
<sequence>MHQFPSKYFNKFYMTDINILRNKINLETAAYPWSELLRHFASGTVLVVKPGLDLVEVALLMAQDHADEIAALLGEGYLAKVSDEQAQAWLEQDAQHWTVVVKPWILVQEREKQA</sequence>
<keyword evidence="2" id="KW-1185">Reference proteome</keyword>
<proteinExistence type="predicted"/>
<evidence type="ECO:0000313" key="2">
    <source>
        <dbReference type="Proteomes" id="UP000247792"/>
    </source>
</evidence>
<dbReference type="AlphaFoldDB" id="A0A318JB84"/>
<dbReference type="EMBL" id="QJKB01000002">
    <property type="protein sequence ID" value="PXX45317.1"/>
    <property type="molecule type" value="Genomic_DNA"/>
</dbReference>